<evidence type="ECO:0000313" key="1">
    <source>
        <dbReference type="EMBL" id="EPB90449.1"/>
    </source>
</evidence>
<organism evidence="1 2">
    <name type="scientific">Mucor circinelloides f. circinelloides (strain 1006PhL)</name>
    <name type="common">Mucormycosis agent</name>
    <name type="synonym">Calyptromyces circinelloides</name>
    <dbReference type="NCBI Taxonomy" id="1220926"/>
    <lineage>
        <taxon>Eukaryota</taxon>
        <taxon>Fungi</taxon>
        <taxon>Fungi incertae sedis</taxon>
        <taxon>Mucoromycota</taxon>
        <taxon>Mucoromycotina</taxon>
        <taxon>Mucoromycetes</taxon>
        <taxon>Mucorales</taxon>
        <taxon>Mucorineae</taxon>
        <taxon>Mucoraceae</taxon>
        <taxon>Mucor</taxon>
    </lineage>
</organism>
<evidence type="ECO:0000313" key="2">
    <source>
        <dbReference type="Proteomes" id="UP000014254"/>
    </source>
</evidence>
<dbReference type="EMBL" id="KE123920">
    <property type="protein sequence ID" value="EPB90449.1"/>
    <property type="molecule type" value="Genomic_DNA"/>
</dbReference>
<dbReference type="Proteomes" id="UP000014254">
    <property type="component" value="Unassembled WGS sequence"/>
</dbReference>
<protein>
    <submittedName>
        <fullName evidence="1">Uncharacterized protein</fullName>
    </submittedName>
</protein>
<dbReference type="OrthoDB" id="2266051at2759"/>
<dbReference type="InParanoid" id="S2JKJ2"/>
<proteinExistence type="predicted"/>
<sequence length="310" mass="34834">MDVRDSCWKKYFSSAEIDEIKRYEAIQLPDLPVDVKAYMNELIATPRSELFDKVNQVIHPANTDKYWIQDTYNNCVRLAQSGFYPLNDVIEQGMGRRIWSCVDNFEWSVWLSKLYSGEKCSKATADASNKDRCLSDVGRQSSGRKMDYLFTTKKTGFEVGCGECALVGGIKTTKEFQDAGFKMPKVMRDMANSILATHAGLENELCLVGFYIGGDAMQLLTLGFPAGYVARLDGFGPAHFPRNEEKICSLQNVVKLILSGRILVENANRKIERCQMTPIGRLGHVSDCIVHTFTHAAAPVSDKKKKRKCQ</sequence>
<gene>
    <name evidence="1" type="ORF">HMPREF1544_02657</name>
</gene>
<name>S2JKJ2_MUCC1</name>
<reference evidence="2" key="1">
    <citation type="submission" date="2013-05" db="EMBL/GenBank/DDBJ databases">
        <title>The Genome sequence of Mucor circinelloides f. circinelloides 1006PhL.</title>
        <authorList>
            <consortium name="The Broad Institute Genomics Platform"/>
            <person name="Cuomo C."/>
            <person name="Earl A."/>
            <person name="Findley K."/>
            <person name="Lee S.C."/>
            <person name="Walker B."/>
            <person name="Young S."/>
            <person name="Zeng Q."/>
            <person name="Gargeya S."/>
            <person name="Fitzgerald M."/>
            <person name="Haas B."/>
            <person name="Abouelleil A."/>
            <person name="Allen A.W."/>
            <person name="Alvarado L."/>
            <person name="Arachchi H.M."/>
            <person name="Berlin A.M."/>
            <person name="Chapman S.B."/>
            <person name="Gainer-Dewar J."/>
            <person name="Goldberg J."/>
            <person name="Griggs A."/>
            <person name="Gujja S."/>
            <person name="Hansen M."/>
            <person name="Howarth C."/>
            <person name="Imamovic A."/>
            <person name="Ireland A."/>
            <person name="Larimer J."/>
            <person name="McCowan C."/>
            <person name="Murphy C."/>
            <person name="Pearson M."/>
            <person name="Poon T.W."/>
            <person name="Priest M."/>
            <person name="Roberts A."/>
            <person name="Saif S."/>
            <person name="Shea T."/>
            <person name="Sisk P."/>
            <person name="Sykes S."/>
            <person name="Wortman J."/>
            <person name="Nusbaum C."/>
            <person name="Birren B."/>
        </authorList>
    </citation>
    <scope>NUCLEOTIDE SEQUENCE [LARGE SCALE GENOMIC DNA]</scope>
    <source>
        <strain evidence="2">1006PhL</strain>
    </source>
</reference>
<keyword evidence="2" id="KW-1185">Reference proteome</keyword>
<dbReference type="AlphaFoldDB" id="S2JKJ2"/>
<accession>S2JKJ2</accession>
<dbReference type="VEuPathDB" id="FungiDB:HMPREF1544_02657"/>